<dbReference type="GO" id="GO:0045277">
    <property type="term" value="C:respiratory chain complex IV"/>
    <property type="evidence" value="ECO:0007669"/>
    <property type="project" value="Ensembl"/>
</dbReference>
<reference evidence="10" key="1">
    <citation type="submission" date="2019-03" db="UniProtKB">
        <authorList>
            <consortium name="Ensembl"/>
        </authorList>
    </citation>
    <scope>IDENTIFICATION</scope>
</reference>
<keyword evidence="5 9" id="KW-0999">Mitochondrion inner membrane</keyword>
<evidence type="ECO:0000256" key="5">
    <source>
        <dbReference type="ARBA" id="ARBA00022792"/>
    </source>
</evidence>
<accession>A0A384D2E8</accession>
<evidence type="ECO:0000256" key="1">
    <source>
        <dbReference type="ARBA" id="ARBA00004434"/>
    </source>
</evidence>
<dbReference type="GO" id="GO:0006123">
    <property type="term" value="P:mitochondrial electron transport, cytochrome c to oxygen"/>
    <property type="evidence" value="ECO:0007669"/>
    <property type="project" value="InterPro"/>
</dbReference>
<dbReference type="OMA" id="LSDEWKH"/>
<dbReference type="UniPathway" id="UPA00705"/>
<dbReference type="Pfam" id="PF02936">
    <property type="entry name" value="COX4"/>
    <property type="match status" value="1"/>
</dbReference>
<comment type="similarity">
    <text evidence="3 9">Belongs to the cytochrome c oxidase IV family.</text>
</comment>
<dbReference type="InterPro" id="IPR004203">
    <property type="entry name" value="Cyt_c_oxidase_su4_fam"/>
</dbReference>
<evidence type="ECO:0000313" key="10">
    <source>
        <dbReference type="Ensembl" id="ENSUMAP00000010267"/>
    </source>
</evidence>
<dbReference type="FunFam" id="1.10.442.10:FF:000001">
    <property type="entry name" value="Cytochrome c oxidase subunit 4 isoform 1"/>
    <property type="match status" value="1"/>
</dbReference>
<evidence type="ECO:0000256" key="4">
    <source>
        <dbReference type="ARBA" id="ARBA00022692"/>
    </source>
</evidence>
<evidence type="ECO:0000256" key="8">
    <source>
        <dbReference type="ARBA" id="ARBA00023136"/>
    </source>
</evidence>
<dbReference type="PRINTS" id="PR01873">
    <property type="entry name" value="CYTCOXIDASE4"/>
</dbReference>
<comment type="function">
    <text evidence="9">Component of the cytochrome c oxidase, the last enzyme in the mitochondrial electron transport chain which drives oxidative phosphorylation.</text>
</comment>
<dbReference type="GO" id="GO:0005654">
    <property type="term" value="C:nucleoplasm"/>
    <property type="evidence" value="ECO:0007669"/>
    <property type="project" value="Ensembl"/>
</dbReference>
<sequence>MLLFCSASKGVFSECVRSPFRRQQSPERVSFKVRGSYGKRARSWNDPGERMLATRVFSLIGKRAISTSVCLRAHGSVVKSEDYALPSYVDRRDYPLPDVAHVRDLSASQKALKEKEKAPWSSLSIDEKVELYRMKFNESFAEMNRSTNEWKTVVGTAMFFIGFTALILIWEKHYVYGPVPHTLEEEWVAKQTKRMLDMKVSPIQGFSAKWDYDKNEWKK</sequence>
<keyword evidence="8 9" id="KW-0472">Membrane</keyword>
<dbReference type="Gene3D" id="1.10.442.10">
    <property type="entry name" value="Cytochrome c oxidase subunit IV"/>
    <property type="match status" value="1"/>
</dbReference>
<keyword evidence="7 9" id="KW-0496">Mitochondrion</keyword>
<keyword evidence="6 9" id="KW-1133">Transmembrane helix</keyword>
<dbReference type="AlphaFoldDB" id="A0A384D2E8"/>
<dbReference type="PANTHER" id="PTHR10707">
    <property type="entry name" value="CYTOCHROME C OXIDASE SUBUNIT IV"/>
    <property type="match status" value="1"/>
</dbReference>
<dbReference type="GO" id="GO:0005829">
    <property type="term" value="C:cytosol"/>
    <property type="evidence" value="ECO:0007669"/>
    <property type="project" value="Ensembl"/>
</dbReference>
<name>A0A384D2E8_URSMA</name>
<gene>
    <name evidence="10" type="primary">COX4I1</name>
</gene>
<evidence type="ECO:0000256" key="7">
    <source>
        <dbReference type="ARBA" id="ARBA00023128"/>
    </source>
</evidence>
<evidence type="ECO:0000256" key="2">
    <source>
        <dbReference type="ARBA" id="ARBA00004673"/>
    </source>
</evidence>
<keyword evidence="4 9" id="KW-0812">Transmembrane</keyword>
<evidence type="ECO:0000256" key="9">
    <source>
        <dbReference type="RuleBase" id="RU367145"/>
    </source>
</evidence>
<comment type="subcellular location">
    <subcellularLocation>
        <location evidence="1 9">Mitochondrion inner membrane</location>
        <topology evidence="1 9">Single-pass membrane protein</topology>
    </subcellularLocation>
</comment>
<protein>
    <recommendedName>
        <fullName evidence="9">Cytochrome c oxidase subunit 4</fullName>
    </recommendedName>
</protein>
<comment type="pathway">
    <text evidence="2 9">Energy metabolism; oxidative phosphorylation.</text>
</comment>
<dbReference type="InterPro" id="IPR013288">
    <property type="entry name" value="Cyt_c_oxidase_su4"/>
</dbReference>
<evidence type="ECO:0000256" key="6">
    <source>
        <dbReference type="ARBA" id="ARBA00022989"/>
    </source>
</evidence>
<comment type="subunit">
    <text evidence="9">Component of the cytochrome c oxidase (complex IV, CIV), a multisubunit enzyme composed of 14 subunits.</text>
</comment>
<dbReference type="CDD" id="cd00922">
    <property type="entry name" value="Cyt_c_Oxidase_IV"/>
    <property type="match status" value="1"/>
</dbReference>
<dbReference type="GO" id="GO:0005743">
    <property type="term" value="C:mitochondrial inner membrane"/>
    <property type="evidence" value="ECO:0007669"/>
    <property type="project" value="UniProtKB-SubCell"/>
</dbReference>
<dbReference type="GeneTree" id="ENSGT00390000002407"/>
<dbReference type="PANTHER" id="PTHR10707:SF12">
    <property type="entry name" value="CYTOCHROME C OXIDASE SUBUNIT 4 ISOFORM 1, MITOCHONDRIAL"/>
    <property type="match status" value="1"/>
</dbReference>
<evidence type="ECO:0000256" key="3">
    <source>
        <dbReference type="ARBA" id="ARBA00008135"/>
    </source>
</evidence>
<organism evidence="10">
    <name type="scientific">Ursus maritimus</name>
    <name type="common">Polar bear</name>
    <name type="synonym">Thalarctos maritimus</name>
    <dbReference type="NCBI Taxonomy" id="29073"/>
    <lineage>
        <taxon>Eukaryota</taxon>
        <taxon>Metazoa</taxon>
        <taxon>Chordata</taxon>
        <taxon>Craniata</taxon>
        <taxon>Vertebrata</taxon>
        <taxon>Euteleostomi</taxon>
        <taxon>Mammalia</taxon>
        <taxon>Eutheria</taxon>
        <taxon>Laurasiatheria</taxon>
        <taxon>Carnivora</taxon>
        <taxon>Caniformia</taxon>
        <taxon>Ursidae</taxon>
        <taxon>Ursus</taxon>
    </lineage>
</organism>
<proteinExistence type="inferred from homology"/>
<dbReference type="InterPro" id="IPR036639">
    <property type="entry name" value="Cyt_c_oxidase_su4_sf"/>
</dbReference>
<dbReference type="SUPFAM" id="SSF81406">
    <property type="entry name" value="Mitochondrial cytochrome c oxidase subunit IV"/>
    <property type="match status" value="1"/>
</dbReference>
<dbReference type="Ensembl" id="ENSUMAT00000012254.1">
    <property type="protein sequence ID" value="ENSUMAP00000010267.1"/>
    <property type="gene ID" value="ENSUMAG00000007719.1"/>
</dbReference>
<dbReference type="STRING" id="29073.ENSUMAP00000010267"/>
<feature type="transmembrane region" description="Helical" evidence="9">
    <location>
        <begin position="152"/>
        <end position="170"/>
    </location>
</feature>